<feature type="domain" description="Core Histone H2A/H2B/H3" evidence="10">
    <location>
        <begin position="9"/>
        <end position="73"/>
    </location>
</feature>
<dbReference type="EMBL" id="HBKR01016932">
    <property type="protein sequence ID" value="CAE2305188.1"/>
    <property type="molecule type" value="Transcribed_RNA"/>
</dbReference>
<evidence type="ECO:0000256" key="5">
    <source>
        <dbReference type="ARBA" id="ARBA00022454"/>
    </source>
</evidence>
<feature type="domain" description="Histone H2A C-terminal" evidence="11">
    <location>
        <begin position="182"/>
        <end position="215"/>
    </location>
</feature>
<dbReference type="InterPro" id="IPR007125">
    <property type="entry name" value="H2A/H2B/H3"/>
</dbReference>
<dbReference type="FunFam" id="1.10.20.10:FF:000103">
    <property type="entry name" value="Histone H2A type 1"/>
    <property type="match status" value="1"/>
</dbReference>
<dbReference type="GO" id="GO:0003677">
    <property type="term" value="F:DNA binding"/>
    <property type="evidence" value="ECO:0007669"/>
    <property type="project" value="UniProtKB-KW"/>
</dbReference>
<dbReference type="PRINTS" id="PR00620">
    <property type="entry name" value="HISTONEH2A"/>
</dbReference>
<accession>A0A7S4NS24</accession>
<dbReference type="PANTHER" id="PTHR23430">
    <property type="entry name" value="HISTONE H2A"/>
    <property type="match status" value="1"/>
</dbReference>
<evidence type="ECO:0000256" key="6">
    <source>
        <dbReference type="ARBA" id="ARBA00023125"/>
    </source>
</evidence>
<evidence type="ECO:0000256" key="9">
    <source>
        <dbReference type="RuleBase" id="RU003767"/>
    </source>
</evidence>
<dbReference type="InterPro" id="IPR002119">
    <property type="entry name" value="Histone_H2A"/>
</dbReference>
<dbReference type="SMART" id="SM00427">
    <property type="entry name" value="H2B"/>
    <property type="match status" value="1"/>
</dbReference>
<dbReference type="Pfam" id="PF00125">
    <property type="entry name" value="Histone"/>
    <property type="match status" value="2"/>
</dbReference>
<comment type="similarity">
    <text evidence="3">Belongs to the histone H2B family.</text>
</comment>
<dbReference type="InterPro" id="IPR032458">
    <property type="entry name" value="Histone_H2A_CS"/>
</dbReference>
<dbReference type="InterPro" id="IPR009072">
    <property type="entry name" value="Histone-fold"/>
</dbReference>
<evidence type="ECO:0000259" key="11">
    <source>
        <dbReference type="Pfam" id="PF16211"/>
    </source>
</evidence>
<dbReference type="GO" id="GO:0030527">
    <property type="term" value="F:structural constituent of chromatin"/>
    <property type="evidence" value="ECO:0007669"/>
    <property type="project" value="InterPro"/>
</dbReference>
<dbReference type="AlphaFoldDB" id="A0A7S4NS24"/>
<dbReference type="InterPro" id="IPR032454">
    <property type="entry name" value="Histone_H2A_C"/>
</dbReference>
<comment type="similarity">
    <text evidence="4 9">Belongs to the histone H2A family.</text>
</comment>
<keyword evidence="6 9" id="KW-0238">DNA-binding</keyword>
<protein>
    <recommendedName>
        <fullName evidence="9">Histone H2A</fullName>
    </recommendedName>
</protein>
<comment type="subcellular location">
    <subcellularLocation>
        <location evidence="2">Chromosome</location>
    </subcellularLocation>
    <subcellularLocation>
        <location evidence="1 9">Nucleus</location>
    </subcellularLocation>
</comment>
<sequence length="220" mass="24136">MSPTPKERNFTTYSYRVLKQVHPMTGISKDAGICVNDYANHVFNVVMAHACDLCELNKKTTLTSREVQTGVRLAIPGELAKHAVCEGTKAVSKFSSNLRGGETRKAMSQSARAGLQFPVGRVKNLMKQVWKGRIAQGAPVYMAAVMEYHVAELLELAGNAAKDYHCKRITPRHCTLAIRGDEELDKLVGNTCIKQGGVIPHIHRALIPKNKPHKAGGFGF</sequence>
<dbReference type="Pfam" id="PF16211">
    <property type="entry name" value="Histone_H2A_C"/>
    <property type="match status" value="1"/>
</dbReference>
<dbReference type="Gene3D" id="1.10.20.10">
    <property type="entry name" value="Histone, subunit A"/>
    <property type="match status" value="2"/>
</dbReference>
<proteinExistence type="inferred from homology"/>
<evidence type="ECO:0000256" key="1">
    <source>
        <dbReference type="ARBA" id="ARBA00004123"/>
    </source>
</evidence>
<evidence type="ECO:0000259" key="10">
    <source>
        <dbReference type="Pfam" id="PF00125"/>
    </source>
</evidence>
<comment type="subunit">
    <text evidence="9">The nucleosome is a histone octamer containing two molecules each of H2A, H2B, H3 and H4 assembled in one H3-H4 heterotetramer and two H2A-H2B heterodimers. The octamer wraps approximately 147 bp of DNA.</text>
</comment>
<reference evidence="12" key="1">
    <citation type="submission" date="2021-01" db="EMBL/GenBank/DDBJ databases">
        <authorList>
            <person name="Corre E."/>
            <person name="Pelletier E."/>
            <person name="Niang G."/>
            <person name="Scheremetjew M."/>
            <person name="Finn R."/>
            <person name="Kale V."/>
            <person name="Holt S."/>
            <person name="Cochrane G."/>
            <person name="Meng A."/>
            <person name="Brown T."/>
            <person name="Cohen L."/>
        </authorList>
    </citation>
    <scope>NUCLEOTIDE SEQUENCE</scope>
    <source>
        <strain evidence="12">SoJaBio B1-5/56/2</strain>
    </source>
</reference>
<dbReference type="GO" id="GO:0046982">
    <property type="term" value="F:protein heterodimerization activity"/>
    <property type="evidence" value="ECO:0007669"/>
    <property type="project" value="InterPro"/>
</dbReference>
<name>A0A7S4NS24_9EUKA</name>
<evidence type="ECO:0000313" key="12">
    <source>
        <dbReference type="EMBL" id="CAE2305188.1"/>
    </source>
</evidence>
<keyword evidence="7 9" id="KW-0539">Nucleus</keyword>
<evidence type="ECO:0000256" key="7">
    <source>
        <dbReference type="ARBA" id="ARBA00023242"/>
    </source>
</evidence>
<dbReference type="InterPro" id="IPR000558">
    <property type="entry name" value="Histone_H2B"/>
</dbReference>
<dbReference type="CDD" id="cd22910">
    <property type="entry name" value="HFD_H2B"/>
    <property type="match status" value="1"/>
</dbReference>
<dbReference type="PROSITE" id="PS00046">
    <property type="entry name" value="HISTONE_H2A"/>
    <property type="match status" value="1"/>
</dbReference>
<dbReference type="GO" id="GO:0005634">
    <property type="term" value="C:nucleus"/>
    <property type="evidence" value="ECO:0007669"/>
    <property type="project" value="UniProtKB-SubCell"/>
</dbReference>
<dbReference type="GO" id="GO:0000786">
    <property type="term" value="C:nucleosome"/>
    <property type="evidence" value="ECO:0007669"/>
    <property type="project" value="UniProtKB-KW"/>
</dbReference>
<dbReference type="CDD" id="cd00074">
    <property type="entry name" value="HFD_H2A"/>
    <property type="match status" value="1"/>
</dbReference>
<evidence type="ECO:0000256" key="8">
    <source>
        <dbReference type="ARBA" id="ARBA00023269"/>
    </source>
</evidence>
<evidence type="ECO:0000256" key="3">
    <source>
        <dbReference type="ARBA" id="ARBA00006846"/>
    </source>
</evidence>
<organism evidence="12">
    <name type="scientific">Paramoeba aestuarina</name>
    <dbReference type="NCBI Taxonomy" id="180227"/>
    <lineage>
        <taxon>Eukaryota</taxon>
        <taxon>Amoebozoa</taxon>
        <taxon>Discosea</taxon>
        <taxon>Flabellinia</taxon>
        <taxon>Dactylopodida</taxon>
        <taxon>Paramoebidae</taxon>
        <taxon>Paramoeba</taxon>
    </lineage>
</organism>
<evidence type="ECO:0000256" key="4">
    <source>
        <dbReference type="ARBA" id="ARBA00010691"/>
    </source>
</evidence>
<dbReference type="SMART" id="SM00414">
    <property type="entry name" value="H2A"/>
    <property type="match status" value="1"/>
</dbReference>
<keyword evidence="5 9" id="KW-0158">Chromosome</keyword>
<dbReference type="SUPFAM" id="SSF47113">
    <property type="entry name" value="Histone-fold"/>
    <property type="match status" value="1"/>
</dbReference>
<keyword evidence="8 9" id="KW-0544">Nucleosome core</keyword>
<evidence type="ECO:0000256" key="2">
    <source>
        <dbReference type="ARBA" id="ARBA00004286"/>
    </source>
</evidence>
<feature type="domain" description="Core Histone H2A/H2B/H3" evidence="10">
    <location>
        <begin position="102"/>
        <end position="180"/>
    </location>
</feature>
<gene>
    <name evidence="12" type="ORF">NAES01612_LOCUS11223</name>
</gene>